<dbReference type="InterPro" id="IPR010710">
    <property type="entry name" value="DUF1289"/>
</dbReference>
<dbReference type="STRING" id="1082479.SAMN05216241_103160"/>
<name>A0A1G7PZY6_9PROT</name>
<reference evidence="1 2" key="1">
    <citation type="submission" date="2016-10" db="EMBL/GenBank/DDBJ databases">
        <authorList>
            <person name="de Groot N.N."/>
        </authorList>
    </citation>
    <scope>NUCLEOTIDE SEQUENCE [LARGE SCALE GENOMIC DNA]</scope>
    <source>
        <strain evidence="1 2">DSM 25584</strain>
    </source>
</reference>
<sequence length="66" mass="7218">MPDESQVTSPCRGGTGHPYACTLGADDVCQGCGRTRDEIVAWRTLPDDERRRVKERAAARVEENGA</sequence>
<protein>
    <submittedName>
        <fullName evidence="1">Predicted Fe-S protein YdhL, DUF1289 family</fullName>
    </submittedName>
</protein>
<evidence type="ECO:0000313" key="1">
    <source>
        <dbReference type="EMBL" id="SDF91814.1"/>
    </source>
</evidence>
<dbReference type="EMBL" id="FNCE01000003">
    <property type="protein sequence ID" value="SDF91814.1"/>
    <property type="molecule type" value="Genomic_DNA"/>
</dbReference>
<dbReference type="AlphaFoldDB" id="A0A1G7PZY6"/>
<proteinExistence type="predicted"/>
<gene>
    <name evidence="1" type="ORF">SAMN05216241_103160</name>
</gene>
<dbReference type="Pfam" id="PF06945">
    <property type="entry name" value="DUF1289"/>
    <property type="match status" value="1"/>
</dbReference>
<organism evidence="1 2">
    <name type="scientific">Limimonas halophila</name>
    <dbReference type="NCBI Taxonomy" id="1082479"/>
    <lineage>
        <taxon>Bacteria</taxon>
        <taxon>Pseudomonadati</taxon>
        <taxon>Pseudomonadota</taxon>
        <taxon>Alphaproteobacteria</taxon>
        <taxon>Rhodospirillales</taxon>
        <taxon>Rhodovibrionaceae</taxon>
        <taxon>Limimonas</taxon>
    </lineage>
</organism>
<dbReference type="RefSeq" id="WP_245659484.1">
    <property type="nucleotide sequence ID" value="NZ_FNCE01000003.1"/>
</dbReference>
<accession>A0A1G7PZY6</accession>
<dbReference type="Proteomes" id="UP000199415">
    <property type="component" value="Unassembled WGS sequence"/>
</dbReference>
<evidence type="ECO:0000313" key="2">
    <source>
        <dbReference type="Proteomes" id="UP000199415"/>
    </source>
</evidence>
<keyword evidence="2" id="KW-1185">Reference proteome</keyword>